<feature type="domain" description="Nudix hydrolase" evidence="1">
    <location>
        <begin position="18"/>
        <end position="147"/>
    </location>
</feature>
<dbReference type="Pfam" id="PF00293">
    <property type="entry name" value="NUDIX"/>
    <property type="match status" value="1"/>
</dbReference>
<evidence type="ECO:0000313" key="2">
    <source>
        <dbReference type="EMBL" id="MBB5233142.1"/>
    </source>
</evidence>
<protein>
    <recommendedName>
        <fullName evidence="1">Nudix hydrolase domain-containing protein</fullName>
    </recommendedName>
</protein>
<name>A0A7W8GCS6_9DEIO</name>
<comment type="caution">
    <text evidence="2">The sequence shown here is derived from an EMBL/GenBank/DDBJ whole genome shotgun (WGS) entry which is preliminary data.</text>
</comment>
<dbReference type="SUPFAM" id="SSF55811">
    <property type="entry name" value="Nudix"/>
    <property type="match status" value="1"/>
</dbReference>
<dbReference type="Proteomes" id="UP000525389">
    <property type="component" value="Unassembled WGS sequence"/>
</dbReference>
<organism evidence="2 3">
    <name type="scientific">Deinococcus budaensis</name>
    <dbReference type="NCBI Taxonomy" id="1665626"/>
    <lineage>
        <taxon>Bacteria</taxon>
        <taxon>Thermotogati</taxon>
        <taxon>Deinococcota</taxon>
        <taxon>Deinococci</taxon>
        <taxon>Deinococcales</taxon>
        <taxon>Deinococcaceae</taxon>
        <taxon>Deinococcus</taxon>
    </lineage>
</organism>
<dbReference type="PROSITE" id="PS51462">
    <property type="entry name" value="NUDIX"/>
    <property type="match status" value="1"/>
</dbReference>
<dbReference type="InterPro" id="IPR000086">
    <property type="entry name" value="NUDIX_hydrolase_dom"/>
</dbReference>
<keyword evidence="3" id="KW-1185">Reference proteome</keyword>
<dbReference type="InterPro" id="IPR015797">
    <property type="entry name" value="NUDIX_hydrolase-like_dom_sf"/>
</dbReference>
<sequence length="160" mass="17589">MERTTWEGRPAVLTWLPGYRPGAAEAVRQVSGLCLDERARIVLVSQDGASWSLPGGKPEAGEGWEQTLRREVAEEACAEMGHCRLLGAVQVEGLTPQPYFQLRAWARVRLLPFQPRHETQHRVGVLPAEVTRFLPWGVGPIGQALLAGALALDTAFREQG</sequence>
<evidence type="ECO:0000313" key="3">
    <source>
        <dbReference type="Proteomes" id="UP000525389"/>
    </source>
</evidence>
<proteinExistence type="predicted"/>
<dbReference type="RefSeq" id="WP_184025052.1">
    <property type="nucleotide sequence ID" value="NZ_JACHFN010000001.1"/>
</dbReference>
<evidence type="ECO:0000259" key="1">
    <source>
        <dbReference type="PROSITE" id="PS51462"/>
    </source>
</evidence>
<dbReference type="AlphaFoldDB" id="A0A7W8GCS6"/>
<gene>
    <name evidence="2" type="ORF">HNQ09_000559</name>
</gene>
<accession>A0A7W8GCS6</accession>
<dbReference type="Gene3D" id="3.90.79.10">
    <property type="entry name" value="Nucleoside Triphosphate Pyrophosphohydrolase"/>
    <property type="match status" value="1"/>
</dbReference>
<dbReference type="EMBL" id="JACHFN010000001">
    <property type="protein sequence ID" value="MBB5233142.1"/>
    <property type="molecule type" value="Genomic_DNA"/>
</dbReference>
<reference evidence="2 3" key="1">
    <citation type="submission" date="2020-08" db="EMBL/GenBank/DDBJ databases">
        <title>Genomic Encyclopedia of Type Strains, Phase IV (KMG-IV): sequencing the most valuable type-strain genomes for metagenomic binning, comparative biology and taxonomic classification.</title>
        <authorList>
            <person name="Goeker M."/>
        </authorList>
    </citation>
    <scope>NUCLEOTIDE SEQUENCE [LARGE SCALE GENOMIC DNA]</scope>
    <source>
        <strain evidence="2 3">DSM 101791</strain>
    </source>
</reference>